<accession>A0ABV8B5Z7</accession>
<keyword evidence="5" id="KW-1185">Reference proteome</keyword>
<dbReference type="InterPro" id="IPR050194">
    <property type="entry name" value="Glycosyltransferase_grp1"/>
</dbReference>
<comment type="caution">
    <text evidence="4">The sequence shown here is derived from an EMBL/GenBank/DDBJ whole genome shotgun (WGS) entry which is preliminary data.</text>
</comment>
<dbReference type="Pfam" id="PF13439">
    <property type="entry name" value="Glyco_transf_4"/>
    <property type="match status" value="1"/>
</dbReference>
<feature type="domain" description="Glycosyl transferase family 1" evidence="2">
    <location>
        <begin position="200"/>
        <end position="309"/>
    </location>
</feature>
<dbReference type="Pfam" id="PF00534">
    <property type="entry name" value="Glycos_transf_1"/>
    <property type="match status" value="1"/>
</dbReference>
<dbReference type="PANTHER" id="PTHR45947:SF3">
    <property type="entry name" value="SULFOQUINOVOSYL TRANSFERASE SQD2"/>
    <property type="match status" value="1"/>
</dbReference>
<protein>
    <submittedName>
        <fullName evidence="4">Glycosyltransferase family 1 protein</fullName>
    </submittedName>
</protein>
<proteinExistence type="inferred from homology"/>
<dbReference type="PANTHER" id="PTHR45947">
    <property type="entry name" value="SULFOQUINOVOSYL TRANSFERASE SQD2"/>
    <property type="match status" value="1"/>
</dbReference>
<dbReference type="InterPro" id="IPR028098">
    <property type="entry name" value="Glyco_trans_4-like_N"/>
</dbReference>
<dbReference type="RefSeq" id="WP_377916576.1">
    <property type="nucleotide sequence ID" value="NZ_JBHRZT010000067.1"/>
</dbReference>
<evidence type="ECO:0000259" key="2">
    <source>
        <dbReference type="Pfam" id="PF00534"/>
    </source>
</evidence>
<dbReference type="SUPFAM" id="SSF53756">
    <property type="entry name" value="UDP-Glycosyltransferase/glycogen phosphorylase"/>
    <property type="match status" value="1"/>
</dbReference>
<evidence type="ECO:0000313" key="4">
    <source>
        <dbReference type="EMBL" id="MFC3884775.1"/>
    </source>
</evidence>
<gene>
    <name evidence="4" type="ORF">ACFOU2_15400</name>
</gene>
<evidence type="ECO:0000259" key="3">
    <source>
        <dbReference type="Pfam" id="PF13439"/>
    </source>
</evidence>
<dbReference type="Proteomes" id="UP001595752">
    <property type="component" value="Unassembled WGS sequence"/>
</dbReference>
<dbReference type="Gene3D" id="3.40.50.2000">
    <property type="entry name" value="Glycogen Phosphorylase B"/>
    <property type="match status" value="2"/>
</dbReference>
<evidence type="ECO:0000256" key="1">
    <source>
        <dbReference type="ARBA" id="ARBA00009481"/>
    </source>
</evidence>
<sequence>MDTNKKIKVLQVLGGLWSGGTEAFVMNMYRSIDREKVEFDFLIHEKSKAHYDDEVLSLGGRIYRIPGRHEVGTLKYIVNLVRVLRKIKPDVIHSHAMFNSGVVMLAAFLAGIKKRISHSHNTSDQGGGGISRKIFRFIMRLCIFLFSTNLAACSNKAAKYLFFNKTYSKKQALILNNAVNINDFIYNEKLRHEARNELCAGGKLVLGHVGRFTEQKNHHFLIDIFKSVHDQYPDSMLVMVGDGPLRPGLETKVAELGLSLAVKFLGVRNDIPKLLQGIDLFVLPSLYEGLPVVLIEAQAAGLSCILSDTITRDTDITGRVKFIGLNASPNIWAHEILSSPSNHEDTSEMIRRNGYDTATTAKRLADLYINKAI</sequence>
<comment type="similarity">
    <text evidence="1">Belongs to the glycosyltransferase group 1 family. Glycosyltransferase 4 subfamily.</text>
</comment>
<dbReference type="EMBL" id="JBHRZT010000067">
    <property type="protein sequence ID" value="MFC3884775.1"/>
    <property type="molecule type" value="Genomic_DNA"/>
</dbReference>
<feature type="domain" description="Glycosyltransferase subfamily 4-like N-terminal" evidence="3">
    <location>
        <begin position="19"/>
        <end position="180"/>
    </location>
</feature>
<name>A0ABV8B5Z7_9BACI</name>
<dbReference type="CDD" id="cd03812">
    <property type="entry name" value="GT4_CapH-like"/>
    <property type="match status" value="1"/>
</dbReference>
<dbReference type="InterPro" id="IPR001296">
    <property type="entry name" value="Glyco_trans_1"/>
</dbReference>
<reference evidence="5" key="1">
    <citation type="journal article" date="2019" name="Int. J. Syst. Evol. Microbiol.">
        <title>The Global Catalogue of Microorganisms (GCM) 10K type strain sequencing project: providing services to taxonomists for standard genome sequencing and annotation.</title>
        <authorList>
            <consortium name="The Broad Institute Genomics Platform"/>
            <consortium name="The Broad Institute Genome Sequencing Center for Infectious Disease"/>
            <person name="Wu L."/>
            <person name="Ma J."/>
        </authorList>
    </citation>
    <scope>NUCLEOTIDE SEQUENCE [LARGE SCALE GENOMIC DNA]</scope>
    <source>
        <strain evidence="5">CCUG 61889</strain>
    </source>
</reference>
<evidence type="ECO:0000313" key="5">
    <source>
        <dbReference type="Proteomes" id="UP001595752"/>
    </source>
</evidence>
<organism evidence="4 5">
    <name type="scientific">Bacillus songklensis</name>
    <dbReference type="NCBI Taxonomy" id="1069116"/>
    <lineage>
        <taxon>Bacteria</taxon>
        <taxon>Bacillati</taxon>
        <taxon>Bacillota</taxon>
        <taxon>Bacilli</taxon>
        <taxon>Bacillales</taxon>
        <taxon>Bacillaceae</taxon>
        <taxon>Bacillus</taxon>
    </lineage>
</organism>